<reference evidence="3 4" key="1">
    <citation type="submission" date="2019-03" db="EMBL/GenBank/DDBJ databases">
        <title>Genomic Encyclopedia of Type Strains, Phase IV (KMG-IV): sequencing the most valuable type-strain genomes for metagenomic binning, comparative biology and taxonomic classification.</title>
        <authorList>
            <person name="Goeker M."/>
        </authorList>
    </citation>
    <scope>NUCLEOTIDE SEQUENCE [LARGE SCALE GENOMIC DNA]</scope>
    <source>
        <strain evidence="3 4">DSM 2781</strain>
    </source>
</reference>
<dbReference type="Proteomes" id="UP000295733">
    <property type="component" value="Unassembled WGS sequence"/>
</dbReference>
<gene>
    <name evidence="3" type="ORF">EV656_10540</name>
</gene>
<evidence type="ECO:0000313" key="3">
    <source>
        <dbReference type="EMBL" id="TCP22741.1"/>
    </source>
</evidence>
<keyword evidence="2" id="KW-0732">Signal</keyword>
<keyword evidence="4" id="KW-1185">Reference proteome</keyword>
<comment type="caution">
    <text evidence="3">The sequence shown here is derived from an EMBL/GenBank/DDBJ whole genome shotgun (WGS) entry which is preliminary data.</text>
</comment>
<dbReference type="InterPro" id="IPR019734">
    <property type="entry name" value="TPR_rpt"/>
</dbReference>
<sequence length="166" mass="18071">MGLILLLAGCLGATGPQAPAATDPLETGHRLMAVGEYEAALTDYYRAAAERGLTAEVLTAIGSANLNLGRLGQAERHLRRAAETDETFVPAWNNLGVVLIEQGRIAEARRVFQVAYGLDRGESDEIRENLQLAIAKSENPAYDSEQKTEFRLMRRGGDTYRLLATP</sequence>
<dbReference type="AlphaFoldDB" id="A0A4R2NMF2"/>
<keyword evidence="1" id="KW-0802">TPR repeat</keyword>
<dbReference type="Pfam" id="PF13432">
    <property type="entry name" value="TPR_16"/>
    <property type="match status" value="1"/>
</dbReference>
<name>A0A4R2NMF2_RHOAD</name>
<evidence type="ECO:0000256" key="1">
    <source>
        <dbReference type="PROSITE-ProRule" id="PRU00339"/>
    </source>
</evidence>
<protein>
    <submittedName>
        <fullName evidence="3">Tetratricopeptide repeat protein</fullName>
    </submittedName>
</protein>
<dbReference type="SUPFAM" id="SSF48452">
    <property type="entry name" value="TPR-like"/>
    <property type="match status" value="1"/>
</dbReference>
<proteinExistence type="predicted"/>
<dbReference type="RefSeq" id="WP_132603021.1">
    <property type="nucleotide sequence ID" value="NZ_NRRP01000046.1"/>
</dbReference>
<feature type="chain" id="PRO_5020352756" evidence="2">
    <location>
        <begin position="21"/>
        <end position="166"/>
    </location>
</feature>
<dbReference type="SMART" id="SM00028">
    <property type="entry name" value="TPR"/>
    <property type="match status" value="2"/>
</dbReference>
<feature type="repeat" description="TPR" evidence="1">
    <location>
        <begin position="89"/>
        <end position="122"/>
    </location>
</feature>
<evidence type="ECO:0000256" key="2">
    <source>
        <dbReference type="SAM" id="SignalP"/>
    </source>
</evidence>
<accession>A0A4R2NMF2</accession>
<organism evidence="3 4">
    <name type="scientific">Rhodovulum adriaticum</name>
    <name type="common">Rhodopseudomonas adriatica</name>
    <dbReference type="NCBI Taxonomy" id="35804"/>
    <lineage>
        <taxon>Bacteria</taxon>
        <taxon>Pseudomonadati</taxon>
        <taxon>Pseudomonadota</taxon>
        <taxon>Alphaproteobacteria</taxon>
        <taxon>Rhodobacterales</taxon>
        <taxon>Paracoccaceae</taxon>
        <taxon>Rhodovulum</taxon>
    </lineage>
</organism>
<dbReference type="PROSITE" id="PS50005">
    <property type="entry name" value="TPR"/>
    <property type="match status" value="1"/>
</dbReference>
<feature type="signal peptide" evidence="2">
    <location>
        <begin position="1"/>
        <end position="20"/>
    </location>
</feature>
<dbReference type="Gene3D" id="1.25.40.10">
    <property type="entry name" value="Tetratricopeptide repeat domain"/>
    <property type="match status" value="1"/>
</dbReference>
<dbReference type="OrthoDB" id="495305at2"/>
<evidence type="ECO:0000313" key="4">
    <source>
        <dbReference type="Proteomes" id="UP000295733"/>
    </source>
</evidence>
<dbReference type="InterPro" id="IPR011990">
    <property type="entry name" value="TPR-like_helical_dom_sf"/>
</dbReference>
<dbReference type="EMBL" id="SLXL01000005">
    <property type="protein sequence ID" value="TCP22741.1"/>
    <property type="molecule type" value="Genomic_DNA"/>
</dbReference>